<dbReference type="Pfam" id="PF01594">
    <property type="entry name" value="AI-2E_transport"/>
    <property type="match status" value="1"/>
</dbReference>
<evidence type="ECO:0000256" key="5">
    <source>
        <dbReference type="ARBA" id="ARBA00022692"/>
    </source>
</evidence>
<feature type="transmembrane region" description="Helical" evidence="8">
    <location>
        <begin position="59"/>
        <end position="80"/>
    </location>
</feature>
<protein>
    <submittedName>
        <fullName evidence="9">Unannotated protein</fullName>
    </submittedName>
</protein>
<feature type="transmembrane region" description="Helical" evidence="8">
    <location>
        <begin position="170"/>
        <end position="195"/>
    </location>
</feature>
<evidence type="ECO:0000256" key="3">
    <source>
        <dbReference type="ARBA" id="ARBA00022448"/>
    </source>
</evidence>
<dbReference type="AlphaFoldDB" id="A0A6J6EAI0"/>
<evidence type="ECO:0000256" key="2">
    <source>
        <dbReference type="ARBA" id="ARBA00009773"/>
    </source>
</evidence>
<dbReference type="GO" id="GO:0055085">
    <property type="term" value="P:transmembrane transport"/>
    <property type="evidence" value="ECO:0007669"/>
    <property type="project" value="TreeGrafter"/>
</dbReference>
<accession>A0A6J6EAI0</accession>
<evidence type="ECO:0000256" key="7">
    <source>
        <dbReference type="ARBA" id="ARBA00023136"/>
    </source>
</evidence>
<dbReference type="GO" id="GO:0005886">
    <property type="term" value="C:plasma membrane"/>
    <property type="evidence" value="ECO:0007669"/>
    <property type="project" value="UniProtKB-SubCell"/>
</dbReference>
<comment type="similarity">
    <text evidence="2">Belongs to the autoinducer-2 exporter (AI-2E) (TC 2.A.86) family.</text>
</comment>
<dbReference type="PANTHER" id="PTHR21716">
    <property type="entry name" value="TRANSMEMBRANE PROTEIN"/>
    <property type="match status" value="1"/>
</dbReference>
<feature type="transmembrane region" description="Helical" evidence="8">
    <location>
        <begin position="236"/>
        <end position="259"/>
    </location>
</feature>
<evidence type="ECO:0000256" key="6">
    <source>
        <dbReference type="ARBA" id="ARBA00022989"/>
    </source>
</evidence>
<evidence type="ECO:0000313" key="9">
    <source>
        <dbReference type="EMBL" id="CAB4573560.1"/>
    </source>
</evidence>
<dbReference type="PANTHER" id="PTHR21716:SF53">
    <property type="entry name" value="PERMEASE PERM-RELATED"/>
    <property type="match status" value="1"/>
</dbReference>
<feature type="transmembrane region" description="Helical" evidence="8">
    <location>
        <begin position="31"/>
        <end position="53"/>
    </location>
</feature>
<dbReference type="InterPro" id="IPR002549">
    <property type="entry name" value="AI-2E-like"/>
</dbReference>
<feature type="transmembrane region" description="Helical" evidence="8">
    <location>
        <begin position="92"/>
        <end position="114"/>
    </location>
</feature>
<evidence type="ECO:0000256" key="1">
    <source>
        <dbReference type="ARBA" id="ARBA00004651"/>
    </source>
</evidence>
<keyword evidence="7 8" id="KW-0472">Membrane</keyword>
<reference evidence="9" key="1">
    <citation type="submission" date="2020-05" db="EMBL/GenBank/DDBJ databases">
        <authorList>
            <person name="Chiriac C."/>
            <person name="Salcher M."/>
            <person name="Ghai R."/>
            <person name="Kavagutti S V."/>
        </authorList>
    </citation>
    <scope>NUCLEOTIDE SEQUENCE</scope>
</reference>
<keyword evidence="4" id="KW-1003">Cell membrane</keyword>
<keyword evidence="3" id="KW-0813">Transport</keyword>
<sequence length="380" mass="41484">MSSQGSRNNTPDISGISASGSRWDFSVNRRFVQRSVITVLVLVIGFQLVEWAFGKTKDFLFLLLLAWLIGIAITPVVEILTKKGLKRGLSTFIVLIGLIILIAGFIAAFGQLLASQLASLILQVPALVIGFTDWLNTSFNLEIDSSSLTESLNLSNTQIANFAQELAGGIFGIVTSIFGFIFNIFTLLLFTFYFAADAPKIKKTIGSWLPSKQQVIFTTVWQVATEKTGSFVISRVILATLSSVITSVFLLLLDVPYWLPLGLFTGLISQFVPTFGTYIGGTIPAIVAVVNDPKDGLFVILFMTIYQQIENYFFTPRISSLTMNIHPAVAFGSVIVFASFFGAVGALIGIPIAAAIISIIQTYGKRYELIPELHNIETKP</sequence>
<proteinExistence type="inferred from homology"/>
<gene>
    <name evidence="9" type="ORF">UFOPK1740_00413</name>
</gene>
<comment type="subcellular location">
    <subcellularLocation>
        <location evidence="1">Cell membrane</location>
        <topology evidence="1">Multi-pass membrane protein</topology>
    </subcellularLocation>
</comment>
<feature type="transmembrane region" description="Helical" evidence="8">
    <location>
        <begin position="334"/>
        <end position="360"/>
    </location>
</feature>
<evidence type="ECO:0000256" key="4">
    <source>
        <dbReference type="ARBA" id="ARBA00022475"/>
    </source>
</evidence>
<dbReference type="EMBL" id="CAEZTU010000011">
    <property type="protein sequence ID" value="CAB4573560.1"/>
    <property type="molecule type" value="Genomic_DNA"/>
</dbReference>
<organism evidence="9">
    <name type="scientific">freshwater metagenome</name>
    <dbReference type="NCBI Taxonomy" id="449393"/>
    <lineage>
        <taxon>unclassified sequences</taxon>
        <taxon>metagenomes</taxon>
        <taxon>ecological metagenomes</taxon>
    </lineage>
</organism>
<feature type="transmembrane region" description="Helical" evidence="8">
    <location>
        <begin position="297"/>
        <end position="314"/>
    </location>
</feature>
<name>A0A6J6EAI0_9ZZZZ</name>
<keyword evidence="5 8" id="KW-0812">Transmembrane</keyword>
<feature type="transmembrane region" description="Helical" evidence="8">
    <location>
        <begin position="271"/>
        <end position="290"/>
    </location>
</feature>
<evidence type="ECO:0000256" key="8">
    <source>
        <dbReference type="SAM" id="Phobius"/>
    </source>
</evidence>
<keyword evidence="6 8" id="KW-1133">Transmembrane helix</keyword>